<feature type="region of interest" description="Disordered" evidence="1">
    <location>
        <begin position="1"/>
        <end position="31"/>
    </location>
</feature>
<feature type="compositionally biased region" description="Basic and acidic residues" evidence="1">
    <location>
        <begin position="13"/>
        <end position="31"/>
    </location>
</feature>
<dbReference type="AlphaFoldDB" id="A0A431THL0"/>
<organism evidence="2 3">
    <name type="scientific">Variovorax gossypii</name>
    <dbReference type="NCBI Taxonomy" id="1679495"/>
    <lineage>
        <taxon>Bacteria</taxon>
        <taxon>Pseudomonadati</taxon>
        <taxon>Pseudomonadota</taxon>
        <taxon>Betaproteobacteria</taxon>
        <taxon>Burkholderiales</taxon>
        <taxon>Comamonadaceae</taxon>
        <taxon>Variovorax</taxon>
    </lineage>
</organism>
<accession>A0A431THL0</accession>
<proteinExistence type="predicted"/>
<gene>
    <name evidence="2" type="ORF">EJP69_20120</name>
</gene>
<evidence type="ECO:0000256" key="1">
    <source>
        <dbReference type="SAM" id="MobiDB-lite"/>
    </source>
</evidence>
<sequence length="82" mass="9472">MKYRLAQANAEQEGQRRSLGKEEAQRTEDARKMKLEAAEREKRLLSETEQERSATQRALADLLKEQEARLCAEQELARAGLR</sequence>
<dbReference type="EMBL" id="RXOE01000005">
    <property type="protein sequence ID" value="RTQ33000.1"/>
    <property type="molecule type" value="Genomic_DNA"/>
</dbReference>
<dbReference type="Proteomes" id="UP000267418">
    <property type="component" value="Unassembled WGS sequence"/>
</dbReference>
<evidence type="ECO:0000313" key="3">
    <source>
        <dbReference type="Proteomes" id="UP000267418"/>
    </source>
</evidence>
<name>A0A431THL0_9BURK</name>
<reference evidence="2 3" key="1">
    <citation type="submission" date="2018-12" db="EMBL/GenBank/DDBJ databases">
        <title>The genome of Variovorax gossypii DSM 100435.</title>
        <authorList>
            <person name="Gao J."/>
            <person name="Sun J."/>
        </authorList>
    </citation>
    <scope>NUCLEOTIDE SEQUENCE [LARGE SCALE GENOMIC DNA]</scope>
    <source>
        <strain evidence="2 3">DSM 100435</strain>
    </source>
</reference>
<evidence type="ECO:0000313" key="2">
    <source>
        <dbReference type="EMBL" id="RTQ33000.1"/>
    </source>
</evidence>
<protein>
    <submittedName>
        <fullName evidence="2">Uncharacterized protein</fullName>
    </submittedName>
</protein>
<comment type="caution">
    <text evidence="2">The sequence shown here is derived from an EMBL/GenBank/DDBJ whole genome shotgun (WGS) entry which is preliminary data.</text>
</comment>
<dbReference type="RefSeq" id="WP_126472256.1">
    <property type="nucleotide sequence ID" value="NZ_RXOE01000005.1"/>
</dbReference>
<keyword evidence="3" id="KW-1185">Reference proteome</keyword>